<reference evidence="2" key="2">
    <citation type="submission" date="2017-12" db="EMBL/GenBank/DDBJ databases">
        <title>Genome sequence of the Bar-tailed Godwit (Limosa lapponica baueri).</title>
        <authorList>
            <person name="Lima N.C.B."/>
            <person name="Parody-Merino A.M."/>
            <person name="Battley P.F."/>
            <person name="Fidler A.E."/>
            <person name="Prosdocimi F."/>
        </authorList>
    </citation>
    <scope>NUCLEOTIDE SEQUENCE [LARGE SCALE GENOMIC DNA]</scope>
</reference>
<evidence type="ECO:0000313" key="1">
    <source>
        <dbReference type="EMBL" id="PKU36817.1"/>
    </source>
</evidence>
<dbReference type="Proteomes" id="UP000233556">
    <property type="component" value="Unassembled WGS sequence"/>
</dbReference>
<gene>
    <name evidence="1" type="ORF">llap_12880</name>
</gene>
<accession>A0A2I0TSR5</accession>
<sequence length="173" mass="19473">MERFAAAHEEGDIKTCMGLLTSPPADGEPAEGGYEGVTALRDFLKKSQLYIFSIVFSPAKRLALVQRGHWGFIADLSNLATTEVLASEGSRESEELLPTLLCLADVGPSLKLQMLALAPQHWKEMDLLERVQWRATKMIGRLEDLYYEDRLKELGLFRLKRRLWGDLRAPSSP</sequence>
<dbReference type="EMBL" id="KZ507444">
    <property type="protein sequence ID" value="PKU36817.1"/>
    <property type="molecule type" value="Genomic_DNA"/>
</dbReference>
<organism evidence="1 2">
    <name type="scientific">Limosa lapponica baueri</name>
    <dbReference type="NCBI Taxonomy" id="1758121"/>
    <lineage>
        <taxon>Eukaryota</taxon>
        <taxon>Metazoa</taxon>
        <taxon>Chordata</taxon>
        <taxon>Craniata</taxon>
        <taxon>Vertebrata</taxon>
        <taxon>Euteleostomi</taxon>
        <taxon>Archelosauria</taxon>
        <taxon>Archosauria</taxon>
        <taxon>Dinosauria</taxon>
        <taxon>Saurischia</taxon>
        <taxon>Theropoda</taxon>
        <taxon>Coelurosauria</taxon>
        <taxon>Aves</taxon>
        <taxon>Neognathae</taxon>
        <taxon>Neoaves</taxon>
        <taxon>Charadriiformes</taxon>
        <taxon>Scolopacidae</taxon>
        <taxon>Limosa</taxon>
    </lineage>
</organism>
<dbReference type="AlphaFoldDB" id="A0A2I0TSR5"/>
<protein>
    <submittedName>
        <fullName evidence="1">Uncharacterized protein</fullName>
    </submittedName>
</protein>
<keyword evidence="2" id="KW-1185">Reference proteome</keyword>
<proteinExistence type="predicted"/>
<name>A0A2I0TSR5_LIMLA</name>
<reference evidence="2" key="1">
    <citation type="submission" date="2017-11" db="EMBL/GenBank/DDBJ databases">
        <authorList>
            <person name="Lima N.C."/>
            <person name="Parody-Merino A.M."/>
            <person name="Battley P.F."/>
            <person name="Fidler A.E."/>
            <person name="Prosdocimi F."/>
        </authorList>
    </citation>
    <scope>NUCLEOTIDE SEQUENCE [LARGE SCALE GENOMIC DNA]</scope>
</reference>
<evidence type="ECO:0000313" key="2">
    <source>
        <dbReference type="Proteomes" id="UP000233556"/>
    </source>
</evidence>